<protein>
    <recommendedName>
        <fullName evidence="1">Fungal-type protein kinase domain-containing protein</fullName>
    </recommendedName>
</protein>
<gene>
    <name evidence="2" type="ORF">PLEOSDRAFT_157727</name>
</gene>
<reference evidence="3" key="1">
    <citation type="journal article" date="2014" name="Proc. Natl. Acad. Sci. U.S.A.">
        <title>Extensive sampling of basidiomycete genomes demonstrates inadequacy of the white-rot/brown-rot paradigm for wood decay fungi.</title>
        <authorList>
            <person name="Riley R."/>
            <person name="Salamov A.A."/>
            <person name="Brown D.W."/>
            <person name="Nagy L.G."/>
            <person name="Floudas D."/>
            <person name="Held B.W."/>
            <person name="Levasseur A."/>
            <person name="Lombard V."/>
            <person name="Morin E."/>
            <person name="Otillar R."/>
            <person name="Lindquist E.A."/>
            <person name="Sun H."/>
            <person name="LaButti K.M."/>
            <person name="Schmutz J."/>
            <person name="Jabbour D."/>
            <person name="Luo H."/>
            <person name="Baker S.E."/>
            <person name="Pisabarro A.G."/>
            <person name="Walton J.D."/>
            <person name="Blanchette R.A."/>
            <person name="Henrissat B."/>
            <person name="Martin F."/>
            <person name="Cullen D."/>
            <person name="Hibbett D.S."/>
            <person name="Grigoriev I.V."/>
        </authorList>
    </citation>
    <scope>NUCLEOTIDE SEQUENCE [LARGE SCALE GENOMIC DNA]</scope>
    <source>
        <strain evidence="3">PC15</strain>
    </source>
</reference>
<evidence type="ECO:0000259" key="1">
    <source>
        <dbReference type="Pfam" id="PF17667"/>
    </source>
</evidence>
<dbReference type="HOGENOM" id="CLU_1129464_0_0_1"/>
<dbReference type="Proteomes" id="UP000027073">
    <property type="component" value="Unassembled WGS sequence"/>
</dbReference>
<evidence type="ECO:0000313" key="2">
    <source>
        <dbReference type="EMBL" id="KDQ28419.1"/>
    </source>
</evidence>
<sequence>MWKDAHAIHRDISTGNILYDGQNGRLEYVTFYDDEPNTTTHNVKTGTLQFMAVEVFNGRYHYRDDEDDSFLVPIPAPGSDVPDHPFRHNILHDLESIWWLVMCTVLSYIPDIFVADAKALADHENACYSLFSSDLGVVGIERRNALEDKYPGFAKSIAESPLKTVYSLVLHFRYTIRRSYRTVEKSLPIKSDCPTFLPVLDATIGTLEAMKTSLAGITNVTRVTELIRKRKADTNAVQEEEPPRKK</sequence>
<dbReference type="AlphaFoldDB" id="A0A067NKH9"/>
<evidence type="ECO:0000313" key="3">
    <source>
        <dbReference type="Proteomes" id="UP000027073"/>
    </source>
</evidence>
<feature type="domain" description="Fungal-type protein kinase" evidence="1">
    <location>
        <begin position="3"/>
        <end position="103"/>
    </location>
</feature>
<dbReference type="VEuPathDB" id="FungiDB:PLEOSDRAFT_157727"/>
<dbReference type="OrthoDB" id="3271139at2759"/>
<dbReference type="InterPro" id="IPR040976">
    <property type="entry name" value="Pkinase_fungal"/>
</dbReference>
<organism evidence="2 3">
    <name type="scientific">Pleurotus ostreatus (strain PC15)</name>
    <name type="common">Oyster mushroom</name>
    <dbReference type="NCBI Taxonomy" id="1137138"/>
    <lineage>
        <taxon>Eukaryota</taxon>
        <taxon>Fungi</taxon>
        <taxon>Dikarya</taxon>
        <taxon>Basidiomycota</taxon>
        <taxon>Agaricomycotina</taxon>
        <taxon>Agaricomycetes</taxon>
        <taxon>Agaricomycetidae</taxon>
        <taxon>Agaricales</taxon>
        <taxon>Pleurotineae</taxon>
        <taxon>Pleurotaceae</taxon>
        <taxon>Pleurotus</taxon>
    </lineage>
</organism>
<dbReference type="Gene3D" id="1.10.510.10">
    <property type="entry name" value="Transferase(Phosphotransferase) domain 1"/>
    <property type="match status" value="1"/>
</dbReference>
<name>A0A067NKH9_PLEO1</name>
<proteinExistence type="predicted"/>
<dbReference type="EMBL" id="KL198008">
    <property type="protein sequence ID" value="KDQ28419.1"/>
    <property type="molecule type" value="Genomic_DNA"/>
</dbReference>
<dbReference type="STRING" id="1137138.A0A067NKH9"/>
<dbReference type="InParanoid" id="A0A067NKH9"/>
<dbReference type="InterPro" id="IPR011009">
    <property type="entry name" value="Kinase-like_dom_sf"/>
</dbReference>
<accession>A0A067NKH9</accession>
<dbReference type="SUPFAM" id="SSF56112">
    <property type="entry name" value="Protein kinase-like (PK-like)"/>
    <property type="match status" value="1"/>
</dbReference>
<dbReference type="Pfam" id="PF17667">
    <property type="entry name" value="Pkinase_fungal"/>
    <property type="match status" value="1"/>
</dbReference>